<dbReference type="Pfam" id="PF01507">
    <property type="entry name" value="PAPS_reduct"/>
    <property type="match status" value="1"/>
</dbReference>
<dbReference type="GO" id="GO:0019379">
    <property type="term" value="P:sulfate assimilation, phosphoadenylyl sulfate reduction by phosphoadenylyl-sulfate reductase (thioredoxin)"/>
    <property type="evidence" value="ECO:0007669"/>
    <property type="project" value="InterPro"/>
</dbReference>
<dbReference type="GO" id="GO:0009086">
    <property type="term" value="P:methionine biosynthetic process"/>
    <property type="evidence" value="ECO:0007669"/>
    <property type="project" value="UniProtKB-KW"/>
</dbReference>
<evidence type="ECO:0000256" key="3">
    <source>
        <dbReference type="ARBA" id="ARBA00013096"/>
    </source>
</evidence>
<dbReference type="PANTHER" id="PTHR46509:SF1">
    <property type="entry name" value="PHOSPHOADENOSINE PHOSPHOSULFATE REDUCTASE"/>
    <property type="match status" value="1"/>
</dbReference>
<dbReference type="PANTHER" id="PTHR46509">
    <property type="entry name" value="PHOSPHOADENOSINE PHOSPHOSULFATE REDUCTASE"/>
    <property type="match status" value="1"/>
</dbReference>
<dbReference type="InterPro" id="IPR002500">
    <property type="entry name" value="PAPS_reduct_dom"/>
</dbReference>
<name>A0A6A6ZIB4_9PLEO</name>
<dbReference type="GO" id="GO:0004604">
    <property type="term" value="F:phosphoadenylyl-sulfate reductase (thioredoxin) activity"/>
    <property type="evidence" value="ECO:0007669"/>
    <property type="project" value="UniProtKB-EC"/>
</dbReference>
<sequence length="303" mass="34226">MSSQLFDNKEQYPPSPTIQSEESGYASATSSQDGLTEVYFSKPHLKFINAQLQKLEPQDILKWCITTLPGLYQTTAFGLTGLVTVDMLSKLEGPLKHNIDLIFLDTLYHFDETYALVDRVRRRYGTPVHAYKPAGCDTAEEFSRKHGQKLWDTNDELYDYVAKVEPAERAYSELQVKAVLTGRRRSQGAQRGDLDIVEVTEDGLIKINPLANWSFAEVKAYVDANNVPYNELLNQGYKSVGDWHSTQPVAAGEDERSGRWKGKAKTECGIHNPKSRYAQFLQEQELKQQQEALSNALEKISIA</sequence>
<evidence type="ECO:0000256" key="10">
    <source>
        <dbReference type="ARBA" id="ARBA00078053"/>
    </source>
</evidence>
<dbReference type="NCBIfam" id="NF002537">
    <property type="entry name" value="PRK02090.1"/>
    <property type="match status" value="1"/>
</dbReference>
<evidence type="ECO:0000256" key="7">
    <source>
        <dbReference type="ARBA" id="ARBA00023167"/>
    </source>
</evidence>
<comment type="similarity">
    <text evidence="2">Belongs to the PAPS reductase family. CysH subfamily.</text>
</comment>
<evidence type="ECO:0000256" key="9">
    <source>
        <dbReference type="ARBA" id="ARBA00052536"/>
    </source>
</evidence>
<comment type="catalytic activity">
    <reaction evidence="9">
        <text>[thioredoxin]-disulfide + sulfite + adenosine 3',5'-bisphosphate + 2 H(+) = [thioredoxin]-dithiol + 3'-phosphoadenylyl sulfate</text>
        <dbReference type="Rhea" id="RHEA:11724"/>
        <dbReference type="Rhea" id="RHEA-COMP:10698"/>
        <dbReference type="Rhea" id="RHEA-COMP:10700"/>
        <dbReference type="ChEBI" id="CHEBI:15378"/>
        <dbReference type="ChEBI" id="CHEBI:17359"/>
        <dbReference type="ChEBI" id="CHEBI:29950"/>
        <dbReference type="ChEBI" id="CHEBI:50058"/>
        <dbReference type="ChEBI" id="CHEBI:58339"/>
        <dbReference type="ChEBI" id="CHEBI:58343"/>
        <dbReference type="EC" id="1.8.4.8"/>
    </reaction>
</comment>
<dbReference type="HAMAP" id="MF_00063">
    <property type="entry name" value="CysH"/>
    <property type="match status" value="1"/>
</dbReference>
<evidence type="ECO:0000256" key="4">
    <source>
        <dbReference type="ARBA" id="ARBA00022605"/>
    </source>
</evidence>
<feature type="region of interest" description="Disordered" evidence="13">
    <location>
        <begin position="1"/>
        <end position="26"/>
    </location>
</feature>
<feature type="compositionally biased region" description="Polar residues" evidence="13">
    <location>
        <begin position="17"/>
        <end position="26"/>
    </location>
</feature>
<evidence type="ECO:0000256" key="13">
    <source>
        <dbReference type="SAM" id="MobiDB-lite"/>
    </source>
</evidence>
<keyword evidence="16" id="KW-1185">Reference proteome</keyword>
<protein>
    <recommendedName>
        <fullName evidence="3">phosphoadenylyl-sulfate reductase (thioredoxin)</fullName>
        <ecNumber evidence="3">1.8.4.8</ecNumber>
    </recommendedName>
    <alternativeName>
        <fullName evidence="10">3'-phosphoadenylylsulfate reductase</fullName>
    </alternativeName>
    <alternativeName>
        <fullName evidence="12">PAPS reductase, thioredoxin dependent</fullName>
    </alternativeName>
    <alternativeName>
        <fullName evidence="11">PAdoPS reductase</fullName>
    </alternativeName>
</protein>
<dbReference type="AlphaFoldDB" id="A0A6A6ZIB4"/>
<evidence type="ECO:0000256" key="6">
    <source>
        <dbReference type="ARBA" id="ARBA00023002"/>
    </source>
</evidence>
<dbReference type="EMBL" id="MU006242">
    <property type="protein sequence ID" value="KAF2820054.1"/>
    <property type="molecule type" value="Genomic_DNA"/>
</dbReference>
<feature type="domain" description="Phosphoadenosine phosphosulphate reductase" evidence="14">
    <location>
        <begin position="72"/>
        <end position="248"/>
    </location>
</feature>
<keyword evidence="4" id="KW-0028">Amino-acid biosynthesis</keyword>
<dbReference type="NCBIfam" id="TIGR00434">
    <property type="entry name" value="cysH"/>
    <property type="match status" value="1"/>
</dbReference>
<dbReference type="EC" id="1.8.4.8" evidence="3"/>
<dbReference type="InterPro" id="IPR011800">
    <property type="entry name" value="PAPS_reductase_CysH"/>
</dbReference>
<dbReference type="SUPFAM" id="SSF52402">
    <property type="entry name" value="Adenine nucleotide alpha hydrolases-like"/>
    <property type="match status" value="1"/>
</dbReference>
<evidence type="ECO:0000256" key="2">
    <source>
        <dbReference type="ARBA" id="ARBA00009732"/>
    </source>
</evidence>
<dbReference type="GO" id="GO:0005737">
    <property type="term" value="C:cytoplasm"/>
    <property type="evidence" value="ECO:0007669"/>
    <property type="project" value="TreeGrafter"/>
</dbReference>
<evidence type="ECO:0000313" key="16">
    <source>
        <dbReference type="Proteomes" id="UP000799424"/>
    </source>
</evidence>
<evidence type="ECO:0000313" key="15">
    <source>
        <dbReference type="EMBL" id="KAF2820054.1"/>
    </source>
</evidence>
<proteinExistence type="inferred from homology"/>
<dbReference type="NCBIfam" id="TIGR02057">
    <property type="entry name" value="PAPS_reductase"/>
    <property type="match status" value="1"/>
</dbReference>
<keyword evidence="8" id="KW-0198">Cysteine biosynthesis</keyword>
<accession>A0A6A6ZIB4</accession>
<keyword evidence="5" id="KW-0521">NADP</keyword>
<evidence type="ECO:0000256" key="1">
    <source>
        <dbReference type="ARBA" id="ARBA00004848"/>
    </source>
</evidence>
<evidence type="ECO:0000256" key="8">
    <source>
        <dbReference type="ARBA" id="ARBA00023192"/>
    </source>
</evidence>
<dbReference type="Gene3D" id="3.40.50.620">
    <property type="entry name" value="HUPs"/>
    <property type="match status" value="1"/>
</dbReference>
<dbReference type="InterPro" id="IPR004511">
    <property type="entry name" value="PAPS/APS_Rdtase"/>
</dbReference>
<evidence type="ECO:0000256" key="5">
    <source>
        <dbReference type="ARBA" id="ARBA00022857"/>
    </source>
</evidence>
<dbReference type="GO" id="GO:0019344">
    <property type="term" value="P:cysteine biosynthetic process"/>
    <property type="evidence" value="ECO:0007669"/>
    <property type="project" value="UniProtKB-KW"/>
</dbReference>
<dbReference type="OrthoDB" id="7869097at2759"/>
<gene>
    <name evidence="15" type="ORF">CC86DRAFT_387655</name>
</gene>
<keyword evidence="6" id="KW-0560">Oxidoreductase</keyword>
<organism evidence="15 16">
    <name type="scientific">Ophiobolus disseminans</name>
    <dbReference type="NCBI Taxonomy" id="1469910"/>
    <lineage>
        <taxon>Eukaryota</taxon>
        <taxon>Fungi</taxon>
        <taxon>Dikarya</taxon>
        <taxon>Ascomycota</taxon>
        <taxon>Pezizomycotina</taxon>
        <taxon>Dothideomycetes</taxon>
        <taxon>Pleosporomycetidae</taxon>
        <taxon>Pleosporales</taxon>
        <taxon>Pleosporineae</taxon>
        <taxon>Phaeosphaeriaceae</taxon>
        <taxon>Ophiobolus</taxon>
    </lineage>
</organism>
<dbReference type="CDD" id="cd23945">
    <property type="entry name" value="PAPS_reductase"/>
    <property type="match status" value="1"/>
</dbReference>
<dbReference type="InterPro" id="IPR014729">
    <property type="entry name" value="Rossmann-like_a/b/a_fold"/>
</dbReference>
<evidence type="ECO:0000259" key="14">
    <source>
        <dbReference type="Pfam" id="PF01507"/>
    </source>
</evidence>
<dbReference type="Proteomes" id="UP000799424">
    <property type="component" value="Unassembled WGS sequence"/>
</dbReference>
<evidence type="ECO:0000256" key="12">
    <source>
        <dbReference type="ARBA" id="ARBA00082553"/>
    </source>
</evidence>
<dbReference type="FunFam" id="3.40.50.620:FF:000151">
    <property type="entry name" value="Phosphoadenosine phosphosulfate reductase"/>
    <property type="match status" value="1"/>
</dbReference>
<evidence type="ECO:0000256" key="11">
    <source>
        <dbReference type="ARBA" id="ARBA00082472"/>
    </source>
</evidence>
<comment type="pathway">
    <text evidence="1">Sulfur metabolism; hydrogen sulfide biosynthesis; sulfite from sulfate: step 3/3.</text>
</comment>
<keyword evidence="7" id="KW-0486">Methionine biosynthesis</keyword>
<reference evidence="15" key="1">
    <citation type="journal article" date="2020" name="Stud. Mycol.">
        <title>101 Dothideomycetes genomes: a test case for predicting lifestyles and emergence of pathogens.</title>
        <authorList>
            <person name="Haridas S."/>
            <person name="Albert R."/>
            <person name="Binder M."/>
            <person name="Bloem J."/>
            <person name="Labutti K."/>
            <person name="Salamov A."/>
            <person name="Andreopoulos B."/>
            <person name="Baker S."/>
            <person name="Barry K."/>
            <person name="Bills G."/>
            <person name="Bluhm B."/>
            <person name="Cannon C."/>
            <person name="Castanera R."/>
            <person name="Culley D."/>
            <person name="Daum C."/>
            <person name="Ezra D."/>
            <person name="Gonzalez J."/>
            <person name="Henrissat B."/>
            <person name="Kuo A."/>
            <person name="Liang C."/>
            <person name="Lipzen A."/>
            <person name="Lutzoni F."/>
            <person name="Magnuson J."/>
            <person name="Mondo S."/>
            <person name="Nolan M."/>
            <person name="Ohm R."/>
            <person name="Pangilinan J."/>
            <person name="Park H.-J."/>
            <person name="Ramirez L."/>
            <person name="Alfaro M."/>
            <person name="Sun H."/>
            <person name="Tritt A."/>
            <person name="Yoshinaga Y."/>
            <person name="Zwiers L.-H."/>
            <person name="Turgeon B."/>
            <person name="Goodwin S."/>
            <person name="Spatafora J."/>
            <person name="Crous P."/>
            <person name="Grigoriev I."/>
        </authorList>
    </citation>
    <scope>NUCLEOTIDE SEQUENCE</scope>
    <source>
        <strain evidence="15">CBS 113818</strain>
    </source>
</reference>